<name>A0A9W8SAC6_9HYPO</name>
<evidence type="ECO:0000313" key="2">
    <source>
        <dbReference type="EMBL" id="KAJ4267496.1"/>
    </source>
</evidence>
<reference evidence="2" key="1">
    <citation type="submission" date="2022-09" db="EMBL/GenBank/DDBJ databases">
        <title>Fusarium specimens isolated from Avocado Roots.</title>
        <authorList>
            <person name="Stajich J."/>
            <person name="Roper C."/>
            <person name="Heimlech-Rivalta G."/>
        </authorList>
    </citation>
    <scope>NUCLEOTIDE SEQUENCE</scope>
    <source>
        <strain evidence="2">CF00136</strain>
    </source>
</reference>
<sequence length="160" mass="17723">MGGFGPEHENLARKLLHQGDPLEVLPELEVLESGHRTRFEMKAIFRGYVMTFKGCFDWLSVIGLLLHAVIATAHTFLVVIMRKTGGAWDSLLELIALTQRSAPPPPSLFVNISAGIWSFKTVRLIAWVEAPEVGGRLRWRIVGAKGRAEDENSGSFGVEK</sequence>
<dbReference type="EMBL" id="JAOQAZ010000004">
    <property type="protein sequence ID" value="KAJ4267496.1"/>
    <property type="molecule type" value="Genomic_DNA"/>
</dbReference>
<proteinExistence type="predicted"/>
<dbReference type="AlphaFoldDB" id="A0A9W8SAC6"/>
<evidence type="ECO:0000256" key="1">
    <source>
        <dbReference type="SAM" id="Phobius"/>
    </source>
</evidence>
<gene>
    <name evidence="2" type="ORF">NW762_003603</name>
</gene>
<keyword evidence="1" id="KW-0472">Membrane</keyword>
<keyword evidence="1" id="KW-0812">Transmembrane</keyword>
<dbReference type="Proteomes" id="UP001152049">
    <property type="component" value="Unassembled WGS sequence"/>
</dbReference>
<feature type="transmembrane region" description="Helical" evidence="1">
    <location>
        <begin position="58"/>
        <end position="80"/>
    </location>
</feature>
<dbReference type="OrthoDB" id="5105224at2759"/>
<evidence type="ECO:0000313" key="3">
    <source>
        <dbReference type="Proteomes" id="UP001152049"/>
    </source>
</evidence>
<organism evidence="2 3">
    <name type="scientific">Fusarium torreyae</name>
    <dbReference type="NCBI Taxonomy" id="1237075"/>
    <lineage>
        <taxon>Eukaryota</taxon>
        <taxon>Fungi</taxon>
        <taxon>Dikarya</taxon>
        <taxon>Ascomycota</taxon>
        <taxon>Pezizomycotina</taxon>
        <taxon>Sordariomycetes</taxon>
        <taxon>Hypocreomycetidae</taxon>
        <taxon>Hypocreales</taxon>
        <taxon>Nectriaceae</taxon>
        <taxon>Fusarium</taxon>
    </lineage>
</organism>
<comment type="caution">
    <text evidence="2">The sequence shown here is derived from an EMBL/GenBank/DDBJ whole genome shotgun (WGS) entry which is preliminary data.</text>
</comment>
<protein>
    <submittedName>
        <fullName evidence="2">Uncharacterized protein</fullName>
    </submittedName>
</protein>
<keyword evidence="1" id="KW-1133">Transmembrane helix</keyword>
<accession>A0A9W8SAC6</accession>
<keyword evidence="3" id="KW-1185">Reference proteome</keyword>